<protein>
    <submittedName>
        <fullName evidence="1">Uncharacterized protein</fullName>
    </submittedName>
</protein>
<reference evidence="1 2" key="1">
    <citation type="submission" date="2019-04" db="EMBL/GenBank/DDBJ databases">
        <title>An improved genome assembly and genetic linkage map for asparagus bean, Vigna unguiculata ssp. sesquipedialis.</title>
        <authorList>
            <person name="Xia Q."/>
            <person name="Zhang R."/>
            <person name="Dong Y."/>
        </authorList>
    </citation>
    <scope>NUCLEOTIDE SEQUENCE [LARGE SCALE GENOMIC DNA]</scope>
    <source>
        <tissue evidence="1">Leaf</tissue>
    </source>
</reference>
<keyword evidence="2" id="KW-1185">Reference proteome</keyword>
<sequence>MKGEEKSEVVETMSVIVGAGAVSADDQIQRYKGVGVEMVACYSCSQVKFTRVCHVFMVIKGFKVIANLNYFFCEGLDEASERTSCLKDRKLFYDVYHRARKAKFCASRLREDAKVHMTMFGQMKLQGHVIRIRYYKFSKKELNPEVRTMEDISVWKSNNV</sequence>
<evidence type="ECO:0000313" key="1">
    <source>
        <dbReference type="EMBL" id="QCE15037.1"/>
    </source>
</evidence>
<name>A0A4D6NTG6_VIGUN</name>
<evidence type="ECO:0000313" key="2">
    <source>
        <dbReference type="Proteomes" id="UP000501690"/>
    </source>
</evidence>
<accession>A0A4D6NTG6</accession>
<dbReference type="AlphaFoldDB" id="A0A4D6NTG6"/>
<dbReference type="Proteomes" id="UP000501690">
    <property type="component" value="Linkage Group LG11"/>
</dbReference>
<dbReference type="EMBL" id="CP039355">
    <property type="protein sequence ID" value="QCE15037.1"/>
    <property type="molecule type" value="Genomic_DNA"/>
</dbReference>
<organism evidence="1 2">
    <name type="scientific">Vigna unguiculata</name>
    <name type="common">Cowpea</name>
    <dbReference type="NCBI Taxonomy" id="3917"/>
    <lineage>
        <taxon>Eukaryota</taxon>
        <taxon>Viridiplantae</taxon>
        <taxon>Streptophyta</taxon>
        <taxon>Embryophyta</taxon>
        <taxon>Tracheophyta</taxon>
        <taxon>Spermatophyta</taxon>
        <taxon>Magnoliopsida</taxon>
        <taxon>eudicotyledons</taxon>
        <taxon>Gunneridae</taxon>
        <taxon>Pentapetalae</taxon>
        <taxon>rosids</taxon>
        <taxon>fabids</taxon>
        <taxon>Fabales</taxon>
        <taxon>Fabaceae</taxon>
        <taxon>Papilionoideae</taxon>
        <taxon>50 kb inversion clade</taxon>
        <taxon>NPAAA clade</taxon>
        <taxon>indigoferoid/millettioid clade</taxon>
        <taxon>Phaseoleae</taxon>
        <taxon>Vigna</taxon>
    </lineage>
</organism>
<proteinExistence type="predicted"/>
<gene>
    <name evidence="1" type="ORF">DEO72_LG11g2045</name>
</gene>